<dbReference type="Proteomes" id="UP001597387">
    <property type="component" value="Unassembled WGS sequence"/>
</dbReference>
<dbReference type="RefSeq" id="WP_255898879.1">
    <property type="nucleotide sequence ID" value="NZ_JAFMZO010000001.1"/>
</dbReference>
<reference evidence="3" key="1">
    <citation type="journal article" date="2019" name="Int. J. Syst. Evol. Microbiol.">
        <title>The Global Catalogue of Microorganisms (GCM) 10K type strain sequencing project: providing services to taxonomists for standard genome sequencing and annotation.</title>
        <authorList>
            <consortium name="The Broad Institute Genomics Platform"/>
            <consortium name="The Broad Institute Genome Sequencing Center for Infectious Disease"/>
            <person name="Wu L."/>
            <person name="Ma J."/>
        </authorList>
    </citation>
    <scope>NUCLEOTIDE SEQUENCE [LARGE SCALE GENOMIC DNA]</scope>
    <source>
        <strain evidence="3">KCTC 42217</strain>
    </source>
</reference>
<gene>
    <name evidence="2" type="ORF">ACFSJU_04445</name>
</gene>
<keyword evidence="3" id="KW-1185">Reference proteome</keyword>
<feature type="domain" description="DUF2007" evidence="1">
    <location>
        <begin position="12"/>
        <end position="76"/>
    </location>
</feature>
<dbReference type="Pfam" id="PF09413">
    <property type="entry name" value="DUF2007"/>
    <property type="match status" value="1"/>
</dbReference>
<accession>A0ABW4ZIB3</accession>
<evidence type="ECO:0000313" key="2">
    <source>
        <dbReference type="EMBL" id="MFD2161630.1"/>
    </source>
</evidence>
<dbReference type="EMBL" id="JBHUHZ010000001">
    <property type="protein sequence ID" value="MFD2161630.1"/>
    <property type="molecule type" value="Genomic_DNA"/>
</dbReference>
<comment type="caution">
    <text evidence="2">The sequence shown here is derived from an EMBL/GenBank/DDBJ whole genome shotgun (WGS) entry which is preliminary data.</text>
</comment>
<organism evidence="2 3">
    <name type="scientific">Paradesertivirga mongoliensis</name>
    <dbReference type="NCBI Taxonomy" id="2100740"/>
    <lineage>
        <taxon>Bacteria</taxon>
        <taxon>Pseudomonadati</taxon>
        <taxon>Bacteroidota</taxon>
        <taxon>Sphingobacteriia</taxon>
        <taxon>Sphingobacteriales</taxon>
        <taxon>Sphingobacteriaceae</taxon>
        <taxon>Paradesertivirga</taxon>
    </lineage>
</organism>
<evidence type="ECO:0000259" key="1">
    <source>
        <dbReference type="Pfam" id="PF09413"/>
    </source>
</evidence>
<dbReference type="NCBIfam" id="NF040569">
    <property type="entry name" value="DUF2007_rel"/>
    <property type="match status" value="1"/>
</dbReference>
<name>A0ABW4ZIB3_9SPHI</name>
<dbReference type="Gene3D" id="3.30.70.790">
    <property type="entry name" value="UreE, C-terminal domain"/>
    <property type="match status" value="1"/>
</dbReference>
<dbReference type="SUPFAM" id="SSF54913">
    <property type="entry name" value="GlnB-like"/>
    <property type="match status" value="1"/>
</dbReference>
<sequence>MENHDDIKLVEVFAGEPWQATMIQNVLEANQIEAVLQNELMGTIEPWVISAGGVNAVKVIVSSDNQEQALRLIEEYNQSDGEIGDTE</sequence>
<protein>
    <submittedName>
        <fullName evidence="2">DUF2007-related protein</fullName>
    </submittedName>
</protein>
<evidence type="ECO:0000313" key="3">
    <source>
        <dbReference type="Proteomes" id="UP001597387"/>
    </source>
</evidence>
<dbReference type="InterPro" id="IPR018551">
    <property type="entry name" value="DUF2007"/>
</dbReference>
<dbReference type="InterPro" id="IPR011322">
    <property type="entry name" value="N-reg_PII-like_a/b"/>
</dbReference>
<proteinExistence type="predicted"/>